<organism evidence="6 7">
    <name type="scientific">Seinonella peptonophila</name>
    <dbReference type="NCBI Taxonomy" id="112248"/>
    <lineage>
        <taxon>Bacteria</taxon>
        <taxon>Bacillati</taxon>
        <taxon>Bacillota</taxon>
        <taxon>Bacilli</taxon>
        <taxon>Bacillales</taxon>
        <taxon>Thermoactinomycetaceae</taxon>
        <taxon>Seinonella</taxon>
    </lineage>
</organism>
<evidence type="ECO:0000256" key="2">
    <source>
        <dbReference type="ARBA" id="ARBA00022741"/>
    </source>
</evidence>
<keyword evidence="7" id="KW-1185">Reference proteome</keyword>
<evidence type="ECO:0000256" key="1">
    <source>
        <dbReference type="ARBA" id="ARBA00022598"/>
    </source>
</evidence>
<gene>
    <name evidence="6" type="ORF">SAMN05444392_1138</name>
</gene>
<name>A0A1M5ABR7_9BACL</name>
<dbReference type="Proteomes" id="UP000184476">
    <property type="component" value="Unassembled WGS sequence"/>
</dbReference>
<sequence length="403" mass="46463">METIIFLETYKSGSSREAVRAAERLGYYTVVFTRKQKRMDQRAEYSDVHEMYLVDLDNYEEMKKKIRCLQEQGKIILSIVSFIDSYVHTAAVLTKYFCNNRIMIDPILKMENKILTRTTLQDTSFNTNYASYKENDLVDFMKKIHLNFPIIMKLPDSTGSKDVLLASNLEKIEKNVRKLKVRSLSSPILFEEYVDGPQYLVETLISNGKVNIIAVIQQEISKQERFIITGYLLLLDRSSRLYNSLTDAVCSIIKKFGMKDGACHLELRYHRGNWKLIEINPRMSGGAMNKMIEVGYGINLAEQIIQISLGKEPNIQKKHEKFVFTQYLTVPNSGKLKRVTGIKRALRHEGVDEVYLKPKKGTYLYKPLSMGHRYAYVLASSHQKEKAIQIAKTAAKEIKFHIG</sequence>
<dbReference type="RefSeq" id="WP_073156845.1">
    <property type="nucleotide sequence ID" value="NZ_FQVL01000013.1"/>
</dbReference>
<dbReference type="Gene3D" id="3.30.470.20">
    <property type="entry name" value="ATP-grasp fold, B domain"/>
    <property type="match status" value="1"/>
</dbReference>
<evidence type="ECO:0000313" key="7">
    <source>
        <dbReference type="Proteomes" id="UP000184476"/>
    </source>
</evidence>
<keyword evidence="2 4" id="KW-0547">Nucleotide-binding</keyword>
<dbReference type="OrthoDB" id="9803907at2"/>
<dbReference type="GO" id="GO:0005524">
    <property type="term" value="F:ATP binding"/>
    <property type="evidence" value="ECO:0007669"/>
    <property type="project" value="UniProtKB-UniRule"/>
</dbReference>
<dbReference type="GO" id="GO:0046872">
    <property type="term" value="F:metal ion binding"/>
    <property type="evidence" value="ECO:0007669"/>
    <property type="project" value="InterPro"/>
</dbReference>
<dbReference type="EMBL" id="FQVL01000013">
    <property type="protein sequence ID" value="SHF27537.1"/>
    <property type="molecule type" value="Genomic_DNA"/>
</dbReference>
<dbReference type="GO" id="GO:0016874">
    <property type="term" value="F:ligase activity"/>
    <property type="evidence" value="ECO:0007669"/>
    <property type="project" value="UniProtKB-KW"/>
</dbReference>
<dbReference type="InterPro" id="IPR052032">
    <property type="entry name" value="ATP-dep_AA_Ligase"/>
</dbReference>
<dbReference type="PROSITE" id="PS50975">
    <property type="entry name" value="ATP_GRASP"/>
    <property type="match status" value="1"/>
</dbReference>
<keyword evidence="1" id="KW-0436">Ligase</keyword>
<evidence type="ECO:0000256" key="3">
    <source>
        <dbReference type="ARBA" id="ARBA00022840"/>
    </source>
</evidence>
<dbReference type="AlphaFoldDB" id="A0A1M5ABR7"/>
<dbReference type="PANTHER" id="PTHR43585">
    <property type="entry name" value="FUMIPYRROLE BIOSYNTHESIS PROTEIN C"/>
    <property type="match status" value="1"/>
</dbReference>
<dbReference type="PANTHER" id="PTHR43585:SF2">
    <property type="entry name" value="ATP-GRASP ENZYME FSQD"/>
    <property type="match status" value="1"/>
</dbReference>
<proteinExistence type="predicted"/>
<dbReference type="STRING" id="112248.SAMN05444392_1138"/>
<reference evidence="6 7" key="1">
    <citation type="submission" date="2016-11" db="EMBL/GenBank/DDBJ databases">
        <authorList>
            <person name="Jaros S."/>
            <person name="Januszkiewicz K."/>
            <person name="Wedrychowicz H."/>
        </authorList>
    </citation>
    <scope>NUCLEOTIDE SEQUENCE [LARGE SCALE GENOMIC DNA]</scope>
    <source>
        <strain evidence="6 7">DSM 44666</strain>
    </source>
</reference>
<keyword evidence="3 4" id="KW-0067">ATP-binding</keyword>
<evidence type="ECO:0000259" key="5">
    <source>
        <dbReference type="PROSITE" id="PS50975"/>
    </source>
</evidence>
<dbReference type="InterPro" id="IPR011761">
    <property type="entry name" value="ATP-grasp"/>
</dbReference>
<dbReference type="InterPro" id="IPR040570">
    <property type="entry name" value="LAL_C2"/>
</dbReference>
<feature type="domain" description="ATP-grasp" evidence="5">
    <location>
        <begin position="112"/>
        <end position="309"/>
    </location>
</feature>
<dbReference type="Pfam" id="PF18603">
    <property type="entry name" value="LAL_C2"/>
    <property type="match status" value="1"/>
</dbReference>
<accession>A0A1M5ABR7</accession>
<evidence type="ECO:0000256" key="4">
    <source>
        <dbReference type="PROSITE-ProRule" id="PRU00409"/>
    </source>
</evidence>
<dbReference type="SUPFAM" id="SSF56059">
    <property type="entry name" value="Glutathione synthetase ATP-binding domain-like"/>
    <property type="match status" value="1"/>
</dbReference>
<protein>
    <submittedName>
        <fullName evidence="6">ATP-grasp domain-containing protein</fullName>
    </submittedName>
</protein>
<evidence type="ECO:0000313" key="6">
    <source>
        <dbReference type="EMBL" id="SHF27537.1"/>
    </source>
</evidence>
<dbReference type="Pfam" id="PF13535">
    <property type="entry name" value="ATP-grasp_4"/>
    <property type="match status" value="1"/>
</dbReference>